<evidence type="ECO:0000256" key="2">
    <source>
        <dbReference type="ARBA" id="ARBA00023125"/>
    </source>
</evidence>
<organism evidence="6 7">
    <name type="scientific">Arenimonas maotaiensis</name>
    <dbReference type="NCBI Taxonomy" id="1446479"/>
    <lineage>
        <taxon>Bacteria</taxon>
        <taxon>Pseudomonadati</taxon>
        <taxon>Pseudomonadota</taxon>
        <taxon>Gammaproteobacteria</taxon>
        <taxon>Lysobacterales</taxon>
        <taxon>Lysobacteraceae</taxon>
        <taxon>Arenimonas</taxon>
    </lineage>
</organism>
<dbReference type="InterPro" id="IPR058245">
    <property type="entry name" value="NreC/VraR/RcsB-like_REC"/>
</dbReference>
<feature type="domain" description="HTH luxR-type" evidence="4">
    <location>
        <begin position="146"/>
        <end position="211"/>
    </location>
</feature>
<dbReference type="RefSeq" id="WP_188447250.1">
    <property type="nucleotide sequence ID" value="NZ_BMFO01000001.1"/>
</dbReference>
<dbReference type="CDD" id="cd17535">
    <property type="entry name" value="REC_NarL-like"/>
    <property type="match status" value="1"/>
</dbReference>
<dbReference type="PANTHER" id="PTHR45566:SF1">
    <property type="entry name" value="HTH-TYPE TRANSCRIPTIONAL REGULATOR YHJB-RELATED"/>
    <property type="match status" value="1"/>
</dbReference>
<evidence type="ECO:0000259" key="4">
    <source>
        <dbReference type="PROSITE" id="PS50043"/>
    </source>
</evidence>
<reference evidence="6" key="1">
    <citation type="journal article" date="2014" name="Int. J. Syst. Evol. Microbiol.">
        <title>Complete genome sequence of Corynebacterium casei LMG S-19264T (=DSM 44701T), isolated from a smear-ripened cheese.</title>
        <authorList>
            <consortium name="US DOE Joint Genome Institute (JGI-PGF)"/>
            <person name="Walter F."/>
            <person name="Albersmeier A."/>
            <person name="Kalinowski J."/>
            <person name="Ruckert C."/>
        </authorList>
    </citation>
    <scope>NUCLEOTIDE SEQUENCE</scope>
    <source>
        <strain evidence="6">CGMCC 1.12726</strain>
    </source>
</reference>
<dbReference type="GO" id="GO:0003677">
    <property type="term" value="F:DNA binding"/>
    <property type="evidence" value="ECO:0007669"/>
    <property type="project" value="UniProtKB-KW"/>
</dbReference>
<dbReference type="Gene3D" id="3.40.50.2300">
    <property type="match status" value="1"/>
</dbReference>
<sequence>MNHLLVADDHPLYRMALTQAIRGFMPDARIGEAEDHDSVMAYLQANPDTDIVLLDLHMPGCHGLMGLASIRAEHPGVAVIVISAHENPATIRRSLDYGAVGYLTKRTGLADLKNSLTAVLSCQEWLPASVRKSVAQAELSADDHSLDEKLASLSPQQFKVLTRVTRGLLNKQIADELGIQERTVKAHMSAIFEKLGVKNRTQAGVLLRSLELADPNSALP</sequence>
<keyword evidence="7" id="KW-1185">Reference proteome</keyword>
<proteinExistence type="predicted"/>
<keyword evidence="2 6" id="KW-0238">DNA-binding</keyword>
<dbReference type="Proteomes" id="UP000632858">
    <property type="component" value="Unassembled WGS sequence"/>
</dbReference>
<evidence type="ECO:0000313" key="6">
    <source>
        <dbReference type="EMBL" id="GGF85403.1"/>
    </source>
</evidence>
<dbReference type="SUPFAM" id="SSF46894">
    <property type="entry name" value="C-terminal effector domain of the bipartite response regulators"/>
    <property type="match status" value="1"/>
</dbReference>
<dbReference type="Pfam" id="PF00072">
    <property type="entry name" value="Response_reg"/>
    <property type="match status" value="1"/>
</dbReference>
<accession>A0A917CEM1</accession>
<evidence type="ECO:0000259" key="5">
    <source>
        <dbReference type="PROSITE" id="PS50110"/>
    </source>
</evidence>
<dbReference type="PRINTS" id="PR00038">
    <property type="entry name" value="HTHLUXR"/>
</dbReference>
<dbReference type="EMBL" id="BMFO01000001">
    <property type="protein sequence ID" value="GGF85403.1"/>
    <property type="molecule type" value="Genomic_DNA"/>
</dbReference>
<feature type="domain" description="Response regulatory" evidence="5">
    <location>
        <begin position="3"/>
        <end position="120"/>
    </location>
</feature>
<dbReference type="PROSITE" id="PS50043">
    <property type="entry name" value="HTH_LUXR_2"/>
    <property type="match status" value="1"/>
</dbReference>
<dbReference type="InterPro" id="IPR036388">
    <property type="entry name" value="WH-like_DNA-bd_sf"/>
</dbReference>
<evidence type="ECO:0000256" key="3">
    <source>
        <dbReference type="PROSITE-ProRule" id="PRU00169"/>
    </source>
</evidence>
<dbReference type="GO" id="GO:0000160">
    <property type="term" value="P:phosphorelay signal transduction system"/>
    <property type="evidence" value="ECO:0007669"/>
    <property type="project" value="InterPro"/>
</dbReference>
<evidence type="ECO:0000313" key="7">
    <source>
        <dbReference type="Proteomes" id="UP000632858"/>
    </source>
</evidence>
<dbReference type="PROSITE" id="PS50110">
    <property type="entry name" value="RESPONSE_REGULATORY"/>
    <property type="match status" value="1"/>
</dbReference>
<protein>
    <submittedName>
        <fullName evidence="6">DNA-binding response regulator</fullName>
    </submittedName>
</protein>
<dbReference type="InterPro" id="IPR001789">
    <property type="entry name" value="Sig_transdc_resp-reg_receiver"/>
</dbReference>
<dbReference type="InterPro" id="IPR011006">
    <property type="entry name" value="CheY-like_superfamily"/>
</dbReference>
<comment type="caution">
    <text evidence="6">The sequence shown here is derived from an EMBL/GenBank/DDBJ whole genome shotgun (WGS) entry which is preliminary data.</text>
</comment>
<gene>
    <name evidence="6" type="primary">tcsR</name>
    <name evidence="6" type="ORF">GCM10010960_04230</name>
</gene>
<feature type="modified residue" description="4-aspartylphosphate" evidence="3">
    <location>
        <position position="55"/>
    </location>
</feature>
<dbReference type="AlphaFoldDB" id="A0A917CEM1"/>
<name>A0A917CEM1_9GAMM</name>
<dbReference type="GO" id="GO:0006355">
    <property type="term" value="P:regulation of DNA-templated transcription"/>
    <property type="evidence" value="ECO:0007669"/>
    <property type="project" value="InterPro"/>
</dbReference>
<dbReference type="InterPro" id="IPR016032">
    <property type="entry name" value="Sig_transdc_resp-reg_C-effctor"/>
</dbReference>
<evidence type="ECO:0000256" key="1">
    <source>
        <dbReference type="ARBA" id="ARBA00022553"/>
    </source>
</evidence>
<reference evidence="6" key="2">
    <citation type="submission" date="2020-09" db="EMBL/GenBank/DDBJ databases">
        <authorList>
            <person name="Sun Q."/>
            <person name="Zhou Y."/>
        </authorList>
    </citation>
    <scope>NUCLEOTIDE SEQUENCE</scope>
    <source>
        <strain evidence="6">CGMCC 1.12726</strain>
    </source>
</reference>
<dbReference type="InterPro" id="IPR051015">
    <property type="entry name" value="EvgA-like"/>
</dbReference>
<dbReference type="InterPro" id="IPR000792">
    <property type="entry name" value="Tscrpt_reg_LuxR_C"/>
</dbReference>
<keyword evidence="1 3" id="KW-0597">Phosphoprotein</keyword>
<dbReference type="SMART" id="SM00448">
    <property type="entry name" value="REC"/>
    <property type="match status" value="1"/>
</dbReference>
<dbReference type="PROSITE" id="PS00622">
    <property type="entry name" value="HTH_LUXR_1"/>
    <property type="match status" value="1"/>
</dbReference>
<dbReference type="SMART" id="SM00421">
    <property type="entry name" value="HTH_LUXR"/>
    <property type="match status" value="1"/>
</dbReference>
<dbReference type="SUPFAM" id="SSF52172">
    <property type="entry name" value="CheY-like"/>
    <property type="match status" value="1"/>
</dbReference>
<dbReference type="Gene3D" id="1.10.10.10">
    <property type="entry name" value="Winged helix-like DNA-binding domain superfamily/Winged helix DNA-binding domain"/>
    <property type="match status" value="1"/>
</dbReference>
<dbReference type="PANTHER" id="PTHR45566">
    <property type="entry name" value="HTH-TYPE TRANSCRIPTIONAL REGULATOR YHJB-RELATED"/>
    <property type="match status" value="1"/>
</dbReference>
<dbReference type="CDD" id="cd06170">
    <property type="entry name" value="LuxR_C_like"/>
    <property type="match status" value="1"/>
</dbReference>
<dbReference type="Pfam" id="PF00196">
    <property type="entry name" value="GerE"/>
    <property type="match status" value="1"/>
</dbReference>